<evidence type="ECO:0000313" key="2">
    <source>
        <dbReference type="Proteomes" id="UP000729701"/>
    </source>
</evidence>
<protein>
    <submittedName>
        <fullName evidence="1">Molybdenum cofactor biosynthesis protein MoaE</fullName>
    </submittedName>
</protein>
<comment type="caution">
    <text evidence="1">The sequence shown here is derived from an EMBL/GenBank/DDBJ whole genome shotgun (WGS) entry which is preliminary data.</text>
</comment>
<dbReference type="InterPro" id="IPR036563">
    <property type="entry name" value="MoaE_sf"/>
</dbReference>
<dbReference type="PANTHER" id="PTHR23404">
    <property type="entry name" value="MOLYBDOPTERIN SYNTHASE RELATED"/>
    <property type="match status" value="1"/>
</dbReference>
<dbReference type="SUPFAM" id="SSF54690">
    <property type="entry name" value="Molybdopterin synthase subunit MoaE"/>
    <property type="match status" value="1"/>
</dbReference>
<name>A0A951UUN6_9CYAN</name>
<dbReference type="EMBL" id="JAHHGZ010000028">
    <property type="protein sequence ID" value="MBW4670244.1"/>
    <property type="molecule type" value="Genomic_DNA"/>
</dbReference>
<accession>A0A951UUN6</accession>
<reference evidence="1" key="2">
    <citation type="journal article" date="2022" name="Microbiol. Resour. Announc.">
        <title>Metagenome Sequencing to Explore Phylogenomics of Terrestrial Cyanobacteria.</title>
        <authorList>
            <person name="Ward R.D."/>
            <person name="Stajich J.E."/>
            <person name="Johansen J.R."/>
            <person name="Huntemann M."/>
            <person name="Clum A."/>
            <person name="Foster B."/>
            <person name="Foster B."/>
            <person name="Roux S."/>
            <person name="Palaniappan K."/>
            <person name="Varghese N."/>
            <person name="Mukherjee S."/>
            <person name="Reddy T.B.K."/>
            <person name="Daum C."/>
            <person name="Copeland A."/>
            <person name="Chen I.A."/>
            <person name="Ivanova N.N."/>
            <person name="Kyrpides N.C."/>
            <person name="Shapiro N."/>
            <person name="Eloe-Fadrosh E.A."/>
            <person name="Pietrasiak N."/>
        </authorList>
    </citation>
    <scope>NUCLEOTIDE SEQUENCE</scope>
    <source>
        <strain evidence="1">GSE-NOS-MK-12-04C</strain>
    </source>
</reference>
<dbReference type="Gene3D" id="3.90.1170.40">
    <property type="entry name" value="Molybdopterin biosynthesis MoaE subunit"/>
    <property type="match status" value="1"/>
</dbReference>
<dbReference type="GO" id="GO:0006777">
    <property type="term" value="P:Mo-molybdopterin cofactor biosynthetic process"/>
    <property type="evidence" value="ECO:0007669"/>
    <property type="project" value="InterPro"/>
</dbReference>
<sequence>MNSVVKTTFSSTIKPRSEDSFGISFAPLSVEEIYKLADEGANGAVVLMSGMVRNQTDGKSVLSLEYQAYEPMALQIFYQIAADIRSQTPDVNRIVIYHRIGRLQIGEISVLVAVGSPHRSEAFEACRYAIDTLKHNAPIWKKEHWIDGSSTWVSIGACEQQSGDSC</sequence>
<dbReference type="Proteomes" id="UP000729701">
    <property type="component" value="Unassembled WGS sequence"/>
</dbReference>
<dbReference type="AlphaFoldDB" id="A0A951UUN6"/>
<reference evidence="1" key="1">
    <citation type="submission" date="2021-05" db="EMBL/GenBank/DDBJ databases">
        <authorList>
            <person name="Pietrasiak N."/>
            <person name="Ward R."/>
            <person name="Stajich J.E."/>
            <person name="Kurbessoian T."/>
        </authorList>
    </citation>
    <scope>NUCLEOTIDE SEQUENCE</scope>
    <source>
        <strain evidence="1">GSE-NOS-MK-12-04C</strain>
    </source>
</reference>
<evidence type="ECO:0000313" key="1">
    <source>
        <dbReference type="EMBL" id="MBW4670244.1"/>
    </source>
</evidence>
<dbReference type="CDD" id="cd00756">
    <property type="entry name" value="MoaE"/>
    <property type="match status" value="1"/>
</dbReference>
<gene>
    <name evidence="1" type="ORF">KME60_23230</name>
</gene>
<proteinExistence type="predicted"/>
<dbReference type="InterPro" id="IPR003448">
    <property type="entry name" value="Mopterin_biosynth_MoaE"/>
</dbReference>
<dbReference type="Pfam" id="PF02391">
    <property type="entry name" value="MoaE"/>
    <property type="match status" value="1"/>
</dbReference>
<organism evidence="1 2">
    <name type="scientific">Cyanomargarita calcarea GSE-NOS-MK-12-04C</name>
    <dbReference type="NCBI Taxonomy" id="2839659"/>
    <lineage>
        <taxon>Bacteria</taxon>
        <taxon>Bacillati</taxon>
        <taxon>Cyanobacteriota</taxon>
        <taxon>Cyanophyceae</taxon>
        <taxon>Nostocales</taxon>
        <taxon>Cyanomargaritaceae</taxon>
        <taxon>Cyanomargarita</taxon>
    </lineage>
</organism>